<dbReference type="GO" id="GO:0006865">
    <property type="term" value="P:amino acid transport"/>
    <property type="evidence" value="ECO:0007669"/>
    <property type="project" value="TreeGrafter"/>
</dbReference>
<evidence type="ECO:0000256" key="4">
    <source>
        <dbReference type="ARBA" id="ARBA00022475"/>
    </source>
</evidence>
<evidence type="ECO:0000313" key="10">
    <source>
        <dbReference type="EMBL" id="POR49250.1"/>
    </source>
</evidence>
<dbReference type="Proteomes" id="UP000236919">
    <property type="component" value="Unassembled WGS sequence"/>
</dbReference>
<comment type="caution">
    <text evidence="10">The sequence shown here is derived from an EMBL/GenBank/DDBJ whole genome shotgun (WGS) entry which is preliminary data.</text>
</comment>
<sequence>MLFQDVISKWPMILNGVMLTIALSFVAIALGLVLATLMSALRSLAGSWAGYIVDAYVELMRNTPFLVQLFMIFFGLPQIGIRMNGLEASMLAMTLNLAAYATEIIRAGVDSIHKSQIEAGLALAMSRRQVFQYVVLQPAFARVWPALSSQFVLMMLASSICSFVSVQELSGTAAIIEQDTFRSFETYIIVTVIYLVLALSLKLFLNWLGRRIFPQVSGLARVAEAHGEAA</sequence>
<proteinExistence type="inferred from homology"/>
<dbReference type="NCBIfam" id="TIGR01726">
    <property type="entry name" value="HEQRo_perm_3TM"/>
    <property type="match status" value="1"/>
</dbReference>
<feature type="transmembrane region" description="Helical" evidence="8">
    <location>
        <begin position="186"/>
        <end position="205"/>
    </location>
</feature>
<keyword evidence="7 8" id="KW-0472">Membrane</keyword>
<dbReference type="SUPFAM" id="SSF161098">
    <property type="entry name" value="MetI-like"/>
    <property type="match status" value="1"/>
</dbReference>
<dbReference type="InterPro" id="IPR000515">
    <property type="entry name" value="MetI-like"/>
</dbReference>
<dbReference type="InterPro" id="IPR035906">
    <property type="entry name" value="MetI-like_sf"/>
</dbReference>
<dbReference type="PROSITE" id="PS50928">
    <property type="entry name" value="ABC_TM1"/>
    <property type="match status" value="1"/>
</dbReference>
<evidence type="ECO:0000256" key="1">
    <source>
        <dbReference type="ARBA" id="ARBA00004429"/>
    </source>
</evidence>
<keyword evidence="5 8" id="KW-0812">Transmembrane</keyword>
<evidence type="ECO:0000256" key="2">
    <source>
        <dbReference type="ARBA" id="ARBA00010072"/>
    </source>
</evidence>
<dbReference type="InterPro" id="IPR043429">
    <property type="entry name" value="ArtM/GltK/GlnP/TcyL/YhdX-like"/>
</dbReference>
<dbReference type="AlphaFoldDB" id="A0A2S4M3H9"/>
<evidence type="ECO:0000259" key="9">
    <source>
        <dbReference type="PROSITE" id="PS50928"/>
    </source>
</evidence>
<reference evidence="10 11" key="1">
    <citation type="submission" date="2018-01" db="EMBL/GenBank/DDBJ databases">
        <title>Genomic Encyclopedia of Type Strains, Phase III (KMG-III): the genomes of soil and plant-associated and newly described type strains.</title>
        <authorList>
            <person name="Whitman W."/>
        </authorList>
    </citation>
    <scope>NUCLEOTIDE SEQUENCE [LARGE SCALE GENOMIC DNA]</scope>
    <source>
        <strain evidence="10 11">1131</strain>
    </source>
</reference>
<keyword evidence="6 8" id="KW-1133">Transmembrane helix</keyword>
<dbReference type="EMBL" id="PQFZ01000012">
    <property type="protein sequence ID" value="POR49250.1"/>
    <property type="molecule type" value="Genomic_DNA"/>
</dbReference>
<name>A0A2S4M3H9_9HYPH</name>
<evidence type="ECO:0000256" key="5">
    <source>
        <dbReference type="ARBA" id="ARBA00022692"/>
    </source>
</evidence>
<dbReference type="GO" id="GO:0043190">
    <property type="term" value="C:ATP-binding cassette (ABC) transporter complex"/>
    <property type="evidence" value="ECO:0007669"/>
    <property type="project" value="InterPro"/>
</dbReference>
<dbReference type="Pfam" id="PF00528">
    <property type="entry name" value="BPD_transp_1"/>
    <property type="match status" value="1"/>
</dbReference>
<comment type="subcellular location">
    <subcellularLocation>
        <location evidence="1">Cell inner membrane</location>
        <topology evidence="1">Multi-pass membrane protein</topology>
    </subcellularLocation>
    <subcellularLocation>
        <location evidence="8">Cell membrane</location>
        <topology evidence="8">Multi-pass membrane protein</topology>
    </subcellularLocation>
</comment>
<evidence type="ECO:0000256" key="6">
    <source>
        <dbReference type="ARBA" id="ARBA00022989"/>
    </source>
</evidence>
<evidence type="ECO:0000256" key="7">
    <source>
        <dbReference type="ARBA" id="ARBA00023136"/>
    </source>
</evidence>
<feature type="transmembrane region" description="Helical" evidence="8">
    <location>
        <begin position="12"/>
        <end position="45"/>
    </location>
</feature>
<dbReference type="GO" id="GO:0022857">
    <property type="term" value="F:transmembrane transporter activity"/>
    <property type="evidence" value="ECO:0007669"/>
    <property type="project" value="InterPro"/>
</dbReference>
<feature type="transmembrane region" description="Helical" evidence="8">
    <location>
        <begin position="65"/>
        <end position="83"/>
    </location>
</feature>
<dbReference type="PANTHER" id="PTHR30614:SF35">
    <property type="entry name" value="ABC TRANSPORTER PERMEASE PROTEIN"/>
    <property type="match status" value="1"/>
</dbReference>
<gene>
    <name evidence="10" type="ORF">CYD53_11273</name>
</gene>
<evidence type="ECO:0000256" key="8">
    <source>
        <dbReference type="RuleBase" id="RU363032"/>
    </source>
</evidence>
<accession>A0A2S4M3H9</accession>
<organism evidence="10 11">
    <name type="scientific">Bosea psychrotolerans</name>
    <dbReference type="NCBI Taxonomy" id="1871628"/>
    <lineage>
        <taxon>Bacteria</taxon>
        <taxon>Pseudomonadati</taxon>
        <taxon>Pseudomonadota</taxon>
        <taxon>Alphaproteobacteria</taxon>
        <taxon>Hyphomicrobiales</taxon>
        <taxon>Boseaceae</taxon>
        <taxon>Bosea</taxon>
    </lineage>
</organism>
<keyword evidence="3 8" id="KW-0813">Transport</keyword>
<dbReference type="InterPro" id="IPR010065">
    <property type="entry name" value="AA_ABC_transptr_permease_3TM"/>
</dbReference>
<comment type="similarity">
    <text evidence="2">Belongs to the binding-protein-dependent transport system permease family. HisMQ subfamily.</text>
</comment>
<evidence type="ECO:0000313" key="11">
    <source>
        <dbReference type="Proteomes" id="UP000236919"/>
    </source>
</evidence>
<keyword evidence="4" id="KW-1003">Cell membrane</keyword>
<feature type="transmembrane region" description="Helical" evidence="8">
    <location>
        <begin position="143"/>
        <end position="166"/>
    </location>
</feature>
<feature type="domain" description="ABC transmembrane type-1" evidence="9">
    <location>
        <begin position="17"/>
        <end position="205"/>
    </location>
</feature>
<dbReference type="Gene3D" id="1.10.3720.10">
    <property type="entry name" value="MetI-like"/>
    <property type="match status" value="1"/>
</dbReference>
<dbReference type="CDD" id="cd06261">
    <property type="entry name" value="TM_PBP2"/>
    <property type="match status" value="1"/>
</dbReference>
<protein>
    <submittedName>
        <fullName evidence="10">Amino acid ABC transporter membrane protein 1 (PAAT family)</fullName>
    </submittedName>
</protein>
<dbReference type="PANTHER" id="PTHR30614">
    <property type="entry name" value="MEMBRANE COMPONENT OF AMINO ACID ABC TRANSPORTER"/>
    <property type="match status" value="1"/>
</dbReference>
<keyword evidence="11" id="KW-1185">Reference proteome</keyword>
<evidence type="ECO:0000256" key="3">
    <source>
        <dbReference type="ARBA" id="ARBA00022448"/>
    </source>
</evidence>